<protein>
    <submittedName>
        <fullName evidence="1">Uncharacterized protein</fullName>
    </submittedName>
</protein>
<comment type="caution">
    <text evidence="1">The sequence shown here is derived from an EMBL/GenBank/DDBJ whole genome shotgun (WGS) entry which is preliminary data.</text>
</comment>
<accession>K1XHP2</accession>
<name>K1XHP2_9BACT</name>
<dbReference type="EMBL" id="AMFJ01034240">
    <property type="protein sequence ID" value="EKD29855.1"/>
    <property type="molecule type" value="Genomic_DNA"/>
</dbReference>
<sequence>MNSYNLPSNWQIAKTNGKVFPWVKKIFRQLPHISYPESFLPWMVREQKITYISDKIQYQYRANTVQNQLKVSAEIYYENKFYEMIIGSLLRHHLLKKNKNAIFYYTSQHDDYIAWCDYIISQSGNINEFVRIDLTIGDRRIWTNEHDYIGSSVQGKMRKFHKDPGIPEEFFQSEIPGMSPVALPLIILRISRPILLDFANSFFKTLALGKTEMNILEYFLYWMPLNNTQERVAYILWMNKKSEKETHRNDYVENLTTEIGGLFPGVSHLLITQNN</sequence>
<organism evidence="1">
    <name type="scientific">uncultured bacterium</name>
    <name type="common">gcode 4</name>
    <dbReference type="NCBI Taxonomy" id="1234023"/>
    <lineage>
        <taxon>Bacteria</taxon>
        <taxon>environmental samples</taxon>
    </lineage>
</organism>
<reference evidence="1" key="1">
    <citation type="journal article" date="2012" name="Science">
        <title>Fermentation, hydrogen, and sulfur metabolism in multiple uncultivated bacterial phyla.</title>
        <authorList>
            <person name="Wrighton K.C."/>
            <person name="Thomas B.C."/>
            <person name="Sharon I."/>
            <person name="Miller C.S."/>
            <person name="Castelle C.J."/>
            <person name="VerBerkmoes N.C."/>
            <person name="Wilkins M.J."/>
            <person name="Hettich R.L."/>
            <person name="Lipton M.S."/>
            <person name="Williams K.H."/>
            <person name="Long P.E."/>
            <person name="Banfield J.F."/>
        </authorList>
    </citation>
    <scope>NUCLEOTIDE SEQUENCE [LARGE SCALE GENOMIC DNA]</scope>
</reference>
<gene>
    <name evidence="1" type="ORF">ACD_78C00240G0003</name>
</gene>
<proteinExistence type="predicted"/>
<dbReference type="AlphaFoldDB" id="K1XHP2"/>
<evidence type="ECO:0000313" key="1">
    <source>
        <dbReference type="EMBL" id="EKD29855.1"/>
    </source>
</evidence>